<keyword evidence="8" id="KW-1185">Reference proteome</keyword>
<evidence type="ECO:0000313" key="7">
    <source>
        <dbReference type="EMBL" id="RUO27435.1"/>
    </source>
</evidence>
<evidence type="ECO:0000256" key="2">
    <source>
        <dbReference type="ARBA" id="ARBA00022692"/>
    </source>
</evidence>
<dbReference type="Proteomes" id="UP000287865">
    <property type="component" value="Unassembled WGS sequence"/>
</dbReference>
<name>A0ABY0BU12_9GAMM</name>
<feature type="domain" description="Sodium/calcium exchanger membrane region" evidence="6">
    <location>
        <begin position="4"/>
        <end position="143"/>
    </location>
</feature>
<feature type="domain" description="Sodium/calcium exchanger membrane region" evidence="6">
    <location>
        <begin position="175"/>
        <end position="315"/>
    </location>
</feature>
<evidence type="ECO:0000259" key="6">
    <source>
        <dbReference type="Pfam" id="PF01699"/>
    </source>
</evidence>
<dbReference type="PANTHER" id="PTHR10846">
    <property type="entry name" value="SODIUM/POTASSIUM/CALCIUM EXCHANGER"/>
    <property type="match status" value="1"/>
</dbReference>
<evidence type="ECO:0000256" key="1">
    <source>
        <dbReference type="ARBA" id="ARBA00004141"/>
    </source>
</evidence>
<keyword evidence="2 5" id="KW-0812">Transmembrane</keyword>
<feature type="transmembrane region" description="Helical" evidence="5">
    <location>
        <begin position="209"/>
        <end position="232"/>
    </location>
</feature>
<dbReference type="Pfam" id="PF01699">
    <property type="entry name" value="Na_Ca_ex"/>
    <property type="match status" value="2"/>
</dbReference>
<dbReference type="Gene3D" id="1.20.1420.30">
    <property type="entry name" value="NCX, central ion-binding region"/>
    <property type="match status" value="1"/>
</dbReference>
<feature type="transmembrane region" description="Helical" evidence="5">
    <location>
        <begin position="128"/>
        <end position="144"/>
    </location>
</feature>
<dbReference type="EMBL" id="PIPK01000003">
    <property type="protein sequence ID" value="RUO27435.1"/>
    <property type="molecule type" value="Genomic_DNA"/>
</dbReference>
<evidence type="ECO:0000256" key="5">
    <source>
        <dbReference type="SAM" id="Phobius"/>
    </source>
</evidence>
<feature type="transmembrane region" description="Helical" evidence="5">
    <location>
        <begin position="77"/>
        <end position="95"/>
    </location>
</feature>
<evidence type="ECO:0000313" key="8">
    <source>
        <dbReference type="Proteomes" id="UP000287865"/>
    </source>
</evidence>
<gene>
    <name evidence="7" type="ORF">CWE07_05555</name>
</gene>
<organism evidence="7 8">
    <name type="scientific">Aliidiomarina maris</name>
    <dbReference type="NCBI Taxonomy" id="531312"/>
    <lineage>
        <taxon>Bacteria</taxon>
        <taxon>Pseudomonadati</taxon>
        <taxon>Pseudomonadota</taxon>
        <taxon>Gammaproteobacteria</taxon>
        <taxon>Alteromonadales</taxon>
        <taxon>Idiomarinaceae</taxon>
        <taxon>Aliidiomarina</taxon>
    </lineage>
</organism>
<sequence length="318" mass="33142">MIYVLSVALGIGLLTLGGEALIKGALGAAERLGISALLAGLVIVGFGTSAPELVVSIDAAINQQPDIAVGNVIGSNIGNLLLILGLCALITPLAAKPEALRRDGLMMLLATLLVVVLAWGSALNRLDAFILLAALISYLIWAYRTERQGELASAQLHAAEASEVTRKPQRTLYIVLFIVAGLACLIIGSQVLLSGAVGIAQHFGVSEALIGLSLVAVGTSLPELSISVLAALRRHADVAIGNILGSNIFNILGILGISALLQPLPMAARIISFDQWVMLGVTLVALLFLLTGKRLSRLEGAALLAGYIVYMWLSFTVV</sequence>
<feature type="transmembrane region" description="Helical" evidence="5">
    <location>
        <begin position="298"/>
        <end position="315"/>
    </location>
</feature>
<evidence type="ECO:0000256" key="3">
    <source>
        <dbReference type="ARBA" id="ARBA00022989"/>
    </source>
</evidence>
<feature type="transmembrane region" description="Helical" evidence="5">
    <location>
        <begin position="172"/>
        <end position="197"/>
    </location>
</feature>
<evidence type="ECO:0000256" key="4">
    <source>
        <dbReference type="ARBA" id="ARBA00023136"/>
    </source>
</evidence>
<dbReference type="InterPro" id="IPR044880">
    <property type="entry name" value="NCX_ion-bd_dom_sf"/>
</dbReference>
<feature type="transmembrane region" description="Helical" evidence="5">
    <location>
        <begin position="104"/>
        <end position="122"/>
    </location>
</feature>
<comment type="subcellular location">
    <subcellularLocation>
        <location evidence="1">Membrane</location>
        <topology evidence="1">Multi-pass membrane protein</topology>
    </subcellularLocation>
</comment>
<dbReference type="InterPro" id="IPR004481">
    <property type="entry name" value="K/Na/Ca-exchanger"/>
</dbReference>
<feature type="transmembrane region" description="Helical" evidence="5">
    <location>
        <begin position="239"/>
        <end position="261"/>
    </location>
</feature>
<feature type="transmembrane region" description="Helical" evidence="5">
    <location>
        <begin position="273"/>
        <end position="291"/>
    </location>
</feature>
<keyword evidence="4 5" id="KW-0472">Membrane</keyword>
<accession>A0ABY0BU12</accession>
<dbReference type="NCBIfam" id="TIGR00367">
    <property type="entry name" value="calcium/sodium antiporter"/>
    <property type="match status" value="1"/>
</dbReference>
<reference evidence="7 8" key="1">
    <citation type="journal article" date="2018" name="Front. Microbiol.">
        <title>Genome-Based Analysis Reveals the Taxonomy and Diversity of the Family Idiomarinaceae.</title>
        <authorList>
            <person name="Liu Y."/>
            <person name="Lai Q."/>
            <person name="Shao Z."/>
        </authorList>
    </citation>
    <scope>NUCLEOTIDE SEQUENCE [LARGE SCALE GENOMIC DNA]</scope>
    <source>
        <strain evidence="7 8">CF12-14</strain>
    </source>
</reference>
<keyword evidence="3 5" id="KW-1133">Transmembrane helix</keyword>
<protein>
    <submittedName>
        <fullName evidence="7">Sodium:calcium antiporter</fullName>
    </submittedName>
</protein>
<dbReference type="InterPro" id="IPR004837">
    <property type="entry name" value="NaCa_Exmemb"/>
</dbReference>
<dbReference type="PANTHER" id="PTHR10846:SF8">
    <property type="entry name" value="INNER MEMBRANE PROTEIN YRBG"/>
    <property type="match status" value="1"/>
</dbReference>
<proteinExistence type="predicted"/>
<comment type="caution">
    <text evidence="7">The sequence shown here is derived from an EMBL/GenBank/DDBJ whole genome shotgun (WGS) entry which is preliminary data.</text>
</comment>